<evidence type="ECO:0000313" key="5">
    <source>
        <dbReference type="Proteomes" id="UP000663828"/>
    </source>
</evidence>
<dbReference type="EMBL" id="CAJNOJ010000171">
    <property type="protein sequence ID" value="CAF1237785.1"/>
    <property type="molecule type" value="Genomic_DNA"/>
</dbReference>
<keyword evidence="1" id="KW-0732">Signal</keyword>
<evidence type="ECO:0000259" key="2">
    <source>
        <dbReference type="Pfam" id="PF15526"/>
    </source>
</evidence>
<feature type="chain" id="PRO_5035686200" description="Novel toxin 21 domain-containing protein" evidence="1">
    <location>
        <begin position="24"/>
        <end position="97"/>
    </location>
</feature>
<dbReference type="Proteomes" id="UP000663828">
    <property type="component" value="Unassembled WGS sequence"/>
</dbReference>
<organism evidence="4 6">
    <name type="scientific">Adineta ricciae</name>
    <name type="common">Rotifer</name>
    <dbReference type="NCBI Taxonomy" id="249248"/>
    <lineage>
        <taxon>Eukaryota</taxon>
        <taxon>Metazoa</taxon>
        <taxon>Spiralia</taxon>
        <taxon>Gnathifera</taxon>
        <taxon>Rotifera</taxon>
        <taxon>Eurotatoria</taxon>
        <taxon>Bdelloidea</taxon>
        <taxon>Adinetida</taxon>
        <taxon>Adinetidae</taxon>
        <taxon>Adineta</taxon>
    </lineage>
</organism>
<accession>A0A814Z3W3</accession>
<sequence>MKTFGMLFCVSLICLSLLTSTHAASPPAGYTRTNLICMGKAVFCNPKANSALTCITEDRTGHIGGVWKGGSKKWAESGCPANTRSGTYNAALQRVGK</sequence>
<dbReference type="Gene3D" id="3.10.380.20">
    <property type="entry name" value="Novel toxin 21 (CdiA), C-terminal domain"/>
    <property type="match status" value="1"/>
</dbReference>
<evidence type="ECO:0000313" key="3">
    <source>
        <dbReference type="EMBL" id="CAF1061811.1"/>
    </source>
</evidence>
<feature type="signal peptide" evidence="1">
    <location>
        <begin position="1"/>
        <end position="23"/>
    </location>
</feature>
<reference evidence="4" key="1">
    <citation type="submission" date="2021-02" db="EMBL/GenBank/DDBJ databases">
        <authorList>
            <person name="Nowell W R."/>
        </authorList>
    </citation>
    <scope>NUCLEOTIDE SEQUENCE</scope>
</reference>
<protein>
    <recommendedName>
        <fullName evidence="2">Novel toxin 21 domain-containing protein</fullName>
    </recommendedName>
</protein>
<name>A0A814Z3W3_ADIRI</name>
<dbReference type="InterPro" id="IPR038181">
    <property type="entry name" value="Ntox21_sf"/>
</dbReference>
<dbReference type="AlphaFoldDB" id="A0A814Z3W3"/>
<evidence type="ECO:0000313" key="6">
    <source>
        <dbReference type="Proteomes" id="UP000663852"/>
    </source>
</evidence>
<dbReference type="CDD" id="cd20685">
    <property type="entry name" value="CdiA-CT_Ecl_RNase-like"/>
    <property type="match status" value="1"/>
</dbReference>
<comment type="caution">
    <text evidence="4">The sequence shown here is derived from an EMBL/GenBank/DDBJ whole genome shotgun (WGS) entry which is preliminary data.</text>
</comment>
<dbReference type="Proteomes" id="UP000663852">
    <property type="component" value="Unassembled WGS sequence"/>
</dbReference>
<dbReference type="InterPro" id="IPR028190">
    <property type="entry name" value="Ntox21"/>
</dbReference>
<evidence type="ECO:0000256" key="1">
    <source>
        <dbReference type="SAM" id="SignalP"/>
    </source>
</evidence>
<keyword evidence="5" id="KW-1185">Reference proteome</keyword>
<feature type="domain" description="Novel toxin 21" evidence="2">
    <location>
        <begin position="29"/>
        <end position="96"/>
    </location>
</feature>
<dbReference type="Pfam" id="PF15526">
    <property type="entry name" value="Ntox21"/>
    <property type="match status" value="1"/>
</dbReference>
<gene>
    <name evidence="4" type="ORF">EDS130_LOCUS27286</name>
    <name evidence="3" type="ORF">XAT740_LOCUS16326</name>
</gene>
<evidence type="ECO:0000313" key="4">
    <source>
        <dbReference type="EMBL" id="CAF1237785.1"/>
    </source>
</evidence>
<dbReference type="EMBL" id="CAJNOR010001037">
    <property type="protein sequence ID" value="CAF1061811.1"/>
    <property type="molecule type" value="Genomic_DNA"/>
</dbReference>
<proteinExistence type="predicted"/>